<dbReference type="Proteomes" id="UP000094578">
    <property type="component" value="Unassembled WGS sequence"/>
</dbReference>
<reference evidence="1 2" key="1">
    <citation type="submission" date="2016-08" db="EMBL/GenBank/DDBJ databases">
        <title>Genome sequencing of Paenibacillus sp. TI45-13ar, isolated from Korean traditional nuruk.</title>
        <authorList>
            <person name="Kim S.-J."/>
        </authorList>
    </citation>
    <scope>NUCLEOTIDE SEQUENCE [LARGE SCALE GENOMIC DNA]</scope>
    <source>
        <strain evidence="1 2">TI45-13ar</strain>
    </source>
</reference>
<dbReference type="EMBL" id="MDER01000055">
    <property type="protein sequence ID" value="ODP27439.1"/>
    <property type="molecule type" value="Genomic_DNA"/>
</dbReference>
<evidence type="ECO:0000313" key="1">
    <source>
        <dbReference type="EMBL" id="ODP27439.1"/>
    </source>
</evidence>
<protein>
    <submittedName>
        <fullName evidence="1">Uncharacterized protein</fullName>
    </submittedName>
</protein>
<sequence length="119" mass="13696">MKITELDIIEITNQKEIGGFVIRRLNSEEFSVYVNGKVECTGNDEDVLHYINEHSSHRSMTVADLIEQLNKVEDKSLIVEVSTGDESKGRFYGGLYRISEKEDYKGKRILLRGKLEEEQ</sequence>
<proteinExistence type="predicted"/>
<dbReference type="AlphaFoldDB" id="A0A1E3L0W5"/>
<evidence type="ECO:0000313" key="2">
    <source>
        <dbReference type="Proteomes" id="UP000094578"/>
    </source>
</evidence>
<dbReference type="STRING" id="1886670.PTI45_03149"/>
<name>A0A1E3L0W5_9BACL</name>
<accession>A0A1E3L0W5</accession>
<keyword evidence="2" id="KW-1185">Reference proteome</keyword>
<comment type="caution">
    <text evidence="1">The sequence shown here is derived from an EMBL/GenBank/DDBJ whole genome shotgun (WGS) entry which is preliminary data.</text>
</comment>
<dbReference type="RefSeq" id="WP_217492695.1">
    <property type="nucleotide sequence ID" value="NZ_MDER01000055.1"/>
</dbReference>
<organism evidence="1 2">
    <name type="scientific">Paenibacillus nuruki</name>
    <dbReference type="NCBI Taxonomy" id="1886670"/>
    <lineage>
        <taxon>Bacteria</taxon>
        <taxon>Bacillati</taxon>
        <taxon>Bacillota</taxon>
        <taxon>Bacilli</taxon>
        <taxon>Bacillales</taxon>
        <taxon>Paenibacillaceae</taxon>
        <taxon>Paenibacillus</taxon>
    </lineage>
</organism>
<gene>
    <name evidence="1" type="ORF">PTI45_03149</name>
</gene>